<sequence length="153" mass="17065">MPKQPEAAKDVTQDSYLAMWKIWPTRRDRTAEENVRYLKGIAARKAIDWYRSHQPVASLDGDHTFGTEDTGFTQVEDEIAILQTVRTIVEGMAPVMRAVANMYLMDGCTAAEIARTLGIASSTVRTHIQRIRKVLSPYVQAGSTRSHEGGELS</sequence>
<dbReference type="GO" id="GO:0016987">
    <property type="term" value="F:sigma factor activity"/>
    <property type="evidence" value="ECO:0007669"/>
    <property type="project" value="UniProtKB-KW"/>
</dbReference>
<reference evidence="7 8" key="1">
    <citation type="submission" date="2020-03" db="EMBL/GenBank/DDBJ databases">
        <title>Whole genome shotgun sequence of Phytohabitans houttuyneae NBRC 108639.</title>
        <authorList>
            <person name="Komaki H."/>
            <person name="Tamura T."/>
        </authorList>
    </citation>
    <scope>NUCLEOTIDE SEQUENCE [LARGE SCALE GENOMIC DNA]</scope>
    <source>
        <strain evidence="7 8">NBRC 108639</strain>
    </source>
</reference>
<dbReference type="PANTHER" id="PTHR43133">
    <property type="entry name" value="RNA POLYMERASE ECF-TYPE SIGMA FACTO"/>
    <property type="match status" value="1"/>
</dbReference>
<evidence type="ECO:0000256" key="1">
    <source>
        <dbReference type="ARBA" id="ARBA00010641"/>
    </source>
</evidence>
<evidence type="ECO:0000313" key="7">
    <source>
        <dbReference type="EMBL" id="GFJ77411.1"/>
    </source>
</evidence>
<name>A0A6V8K4U1_9ACTN</name>
<dbReference type="SUPFAM" id="SSF88659">
    <property type="entry name" value="Sigma3 and sigma4 domains of RNA polymerase sigma factors"/>
    <property type="match status" value="1"/>
</dbReference>
<accession>A0A6V8K4U1</accession>
<dbReference type="InterPro" id="IPR039425">
    <property type="entry name" value="RNA_pol_sigma-70-like"/>
</dbReference>
<dbReference type="AlphaFoldDB" id="A0A6V8K4U1"/>
<evidence type="ECO:0000259" key="6">
    <source>
        <dbReference type="Pfam" id="PF08281"/>
    </source>
</evidence>
<organism evidence="7 8">
    <name type="scientific">Phytohabitans houttuyneae</name>
    <dbReference type="NCBI Taxonomy" id="1076126"/>
    <lineage>
        <taxon>Bacteria</taxon>
        <taxon>Bacillati</taxon>
        <taxon>Actinomycetota</taxon>
        <taxon>Actinomycetes</taxon>
        <taxon>Micromonosporales</taxon>
        <taxon>Micromonosporaceae</taxon>
    </lineage>
</organism>
<reference evidence="7 8" key="2">
    <citation type="submission" date="2020-03" db="EMBL/GenBank/DDBJ databases">
        <authorList>
            <person name="Ichikawa N."/>
            <person name="Kimura A."/>
            <person name="Kitahashi Y."/>
            <person name="Uohara A."/>
        </authorList>
    </citation>
    <scope>NUCLEOTIDE SEQUENCE [LARGE SCALE GENOMIC DNA]</scope>
    <source>
        <strain evidence="7 8">NBRC 108639</strain>
    </source>
</reference>
<keyword evidence="8" id="KW-1185">Reference proteome</keyword>
<dbReference type="Proteomes" id="UP000482800">
    <property type="component" value="Unassembled WGS sequence"/>
</dbReference>
<keyword evidence="3" id="KW-0731">Sigma factor</keyword>
<dbReference type="InterPro" id="IPR013249">
    <property type="entry name" value="RNA_pol_sigma70_r4_t2"/>
</dbReference>
<dbReference type="Gene3D" id="1.10.1740.10">
    <property type="match status" value="1"/>
</dbReference>
<proteinExistence type="inferred from homology"/>
<dbReference type="InterPro" id="IPR013324">
    <property type="entry name" value="RNA_pol_sigma_r3/r4-like"/>
</dbReference>
<protein>
    <recommendedName>
        <fullName evidence="6">RNA polymerase sigma factor 70 region 4 type 2 domain-containing protein</fullName>
    </recommendedName>
</protein>
<evidence type="ECO:0000256" key="3">
    <source>
        <dbReference type="ARBA" id="ARBA00023082"/>
    </source>
</evidence>
<comment type="similarity">
    <text evidence="1">Belongs to the sigma-70 factor family. ECF subfamily.</text>
</comment>
<dbReference type="InterPro" id="IPR036388">
    <property type="entry name" value="WH-like_DNA-bd_sf"/>
</dbReference>
<evidence type="ECO:0000256" key="2">
    <source>
        <dbReference type="ARBA" id="ARBA00023015"/>
    </source>
</evidence>
<dbReference type="InterPro" id="IPR013325">
    <property type="entry name" value="RNA_pol_sigma_r2"/>
</dbReference>
<comment type="caution">
    <text evidence="7">The sequence shown here is derived from an EMBL/GenBank/DDBJ whole genome shotgun (WGS) entry which is preliminary data.</text>
</comment>
<dbReference type="EMBL" id="BLPF01000001">
    <property type="protein sequence ID" value="GFJ77411.1"/>
    <property type="molecule type" value="Genomic_DNA"/>
</dbReference>
<keyword evidence="4" id="KW-0238">DNA-binding</keyword>
<keyword evidence="2" id="KW-0805">Transcription regulation</keyword>
<dbReference type="Gene3D" id="1.10.10.10">
    <property type="entry name" value="Winged helix-like DNA-binding domain superfamily/Winged helix DNA-binding domain"/>
    <property type="match status" value="1"/>
</dbReference>
<dbReference type="PANTHER" id="PTHR43133:SF8">
    <property type="entry name" value="RNA POLYMERASE SIGMA FACTOR HI_1459-RELATED"/>
    <property type="match status" value="1"/>
</dbReference>
<feature type="domain" description="RNA polymerase sigma factor 70 region 4 type 2" evidence="6">
    <location>
        <begin position="84"/>
        <end position="133"/>
    </location>
</feature>
<evidence type="ECO:0000256" key="4">
    <source>
        <dbReference type="ARBA" id="ARBA00023125"/>
    </source>
</evidence>
<dbReference type="GO" id="GO:0006352">
    <property type="term" value="P:DNA-templated transcription initiation"/>
    <property type="evidence" value="ECO:0007669"/>
    <property type="project" value="InterPro"/>
</dbReference>
<dbReference type="GO" id="GO:0003677">
    <property type="term" value="F:DNA binding"/>
    <property type="evidence" value="ECO:0007669"/>
    <property type="project" value="UniProtKB-KW"/>
</dbReference>
<evidence type="ECO:0000313" key="8">
    <source>
        <dbReference type="Proteomes" id="UP000482800"/>
    </source>
</evidence>
<evidence type="ECO:0000256" key="5">
    <source>
        <dbReference type="ARBA" id="ARBA00023163"/>
    </source>
</evidence>
<dbReference type="Pfam" id="PF08281">
    <property type="entry name" value="Sigma70_r4_2"/>
    <property type="match status" value="1"/>
</dbReference>
<gene>
    <name evidence="7" type="ORF">Phou_015910</name>
</gene>
<keyword evidence="5" id="KW-0804">Transcription</keyword>
<dbReference type="SUPFAM" id="SSF88946">
    <property type="entry name" value="Sigma2 domain of RNA polymerase sigma factors"/>
    <property type="match status" value="1"/>
</dbReference>